<dbReference type="GeneID" id="85339297"/>
<reference evidence="1 2" key="1">
    <citation type="submission" date="2016-10" db="EMBL/GenBank/DDBJ databases">
        <title>The genome sequence of Colletotrichum fioriniae PJ7.</title>
        <authorList>
            <person name="Baroncelli R."/>
        </authorList>
    </citation>
    <scope>NUCLEOTIDE SEQUENCE [LARGE SCALE GENOMIC DNA]</scope>
    <source>
        <strain evidence="1 2">IMI 309622</strain>
    </source>
</reference>
<evidence type="ECO:0000313" key="2">
    <source>
        <dbReference type="Proteomes" id="UP001240678"/>
    </source>
</evidence>
<keyword evidence="2" id="KW-1185">Reference proteome</keyword>
<dbReference type="AlphaFoldDB" id="A0AAJ0E0B4"/>
<protein>
    <submittedName>
        <fullName evidence="1">Uncharacterized protein</fullName>
    </submittedName>
</protein>
<comment type="caution">
    <text evidence="1">The sequence shown here is derived from an EMBL/GenBank/DDBJ whole genome shotgun (WGS) entry which is preliminary data.</text>
</comment>
<dbReference type="Proteomes" id="UP001240678">
    <property type="component" value="Unassembled WGS sequence"/>
</dbReference>
<name>A0AAJ0E0B4_9PEZI</name>
<accession>A0AAJ0E0B4</accession>
<sequence length="49" mass="5571">MTSLAIYALRNERLRDIARDAAVWNLASQYAFMVGPQRLRRTGTLSSET</sequence>
<proteinExistence type="predicted"/>
<dbReference type="EMBL" id="MOOE01000007">
    <property type="protein sequence ID" value="KAK1527324.1"/>
    <property type="molecule type" value="Genomic_DNA"/>
</dbReference>
<evidence type="ECO:0000313" key="1">
    <source>
        <dbReference type="EMBL" id="KAK1527324.1"/>
    </source>
</evidence>
<gene>
    <name evidence="1" type="ORF">CCOS01_07586</name>
</gene>
<organism evidence="1 2">
    <name type="scientific">Colletotrichum costaricense</name>
    <dbReference type="NCBI Taxonomy" id="1209916"/>
    <lineage>
        <taxon>Eukaryota</taxon>
        <taxon>Fungi</taxon>
        <taxon>Dikarya</taxon>
        <taxon>Ascomycota</taxon>
        <taxon>Pezizomycotina</taxon>
        <taxon>Sordariomycetes</taxon>
        <taxon>Hypocreomycetidae</taxon>
        <taxon>Glomerellales</taxon>
        <taxon>Glomerellaceae</taxon>
        <taxon>Colletotrichum</taxon>
        <taxon>Colletotrichum acutatum species complex</taxon>
    </lineage>
</organism>
<dbReference type="RefSeq" id="XP_060313642.1">
    <property type="nucleotide sequence ID" value="XM_060455750.1"/>
</dbReference>